<keyword evidence="4 6" id="KW-0472">Membrane</keyword>
<evidence type="ECO:0000313" key="8">
    <source>
        <dbReference type="EMBL" id="GJE84696.1"/>
    </source>
</evidence>
<dbReference type="InterPro" id="IPR011701">
    <property type="entry name" value="MFS"/>
</dbReference>
<dbReference type="PROSITE" id="PS50850">
    <property type="entry name" value="MFS"/>
    <property type="match status" value="1"/>
</dbReference>
<evidence type="ECO:0000256" key="3">
    <source>
        <dbReference type="ARBA" id="ARBA00022989"/>
    </source>
</evidence>
<evidence type="ECO:0000256" key="5">
    <source>
        <dbReference type="SAM" id="MobiDB-lite"/>
    </source>
</evidence>
<feature type="transmembrane region" description="Helical" evidence="6">
    <location>
        <begin position="237"/>
        <end position="262"/>
    </location>
</feature>
<feature type="transmembrane region" description="Helical" evidence="6">
    <location>
        <begin position="345"/>
        <end position="367"/>
    </location>
</feature>
<dbReference type="Gene3D" id="1.20.1250.20">
    <property type="entry name" value="MFS general substrate transporter like domains"/>
    <property type="match status" value="1"/>
</dbReference>
<dbReference type="SUPFAM" id="SSF103473">
    <property type="entry name" value="MFS general substrate transporter"/>
    <property type="match status" value="1"/>
</dbReference>
<feature type="transmembrane region" description="Helical" evidence="6">
    <location>
        <begin position="388"/>
        <end position="407"/>
    </location>
</feature>
<protein>
    <submittedName>
        <fullName evidence="8">MFS general substrate transporter</fullName>
    </submittedName>
</protein>
<evidence type="ECO:0000256" key="4">
    <source>
        <dbReference type="ARBA" id="ARBA00023136"/>
    </source>
</evidence>
<feature type="transmembrane region" description="Helical" evidence="6">
    <location>
        <begin position="145"/>
        <end position="164"/>
    </location>
</feature>
<dbReference type="EMBL" id="BPQB01000001">
    <property type="protein sequence ID" value="GJE84696.1"/>
    <property type="molecule type" value="Genomic_DNA"/>
</dbReference>
<evidence type="ECO:0000256" key="2">
    <source>
        <dbReference type="ARBA" id="ARBA00022692"/>
    </source>
</evidence>
<dbReference type="FunFam" id="1.20.1250.20:FF:000082">
    <property type="entry name" value="MFS multidrug transporter, putative"/>
    <property type="match status" value="1"/>
</dbReference>
<dbReference type="OrthoDB" id="3561359at2759"/>
<feature type="compositionally biased region" description="Basic and acidic residues" evidence="5">
    <location>
        <begin position="15"/>
        <end position="29"/>
    </location>
</feature>
<dbReference type="Proteomes" id="UP000703269">
    <property type="component" value="Unassembled WGS sequence"/>
</dbReference>
<evidence type="ECO:0000256" key="6">
    <source>
        <dbReference type="SAM" id="Phobius"/>
    </source>
</evidence>
<comment type="subcellular location">
    <subcellularLocation>
        <location evidence="1">Membrane</location>
        <topology evidence="1">Multi-pass membrane protein</topology>
    </subcellularLocation>
</comment>
<name>A0A9P3FY28_9APHY</name>
<dbReference type="PANTHER" id="PTHR23502:SF7">
    <property type="entry name" value="DRUG_PROTON ANTIPORTER YHK8-RELATED"/>
    <property type="match status" value="1"/>
</dbReference>
<feature type="transmembrane region" description="Helical" evidence="6">
    <location>
        <begin position="77"/>
        <end position="99"/>
    </location>
</feature>
<feature type="transmembrane region" description="Helical" evidence="6">
    <location>
        <begin position="456"/>
        <end position="474"/>
    </location>
</feature>
<evidence type="ECO:0000259" key="7">
    <source>
        <dbReference type="PROSITE" id="PS50850"/>
    </source>
</evidence>
<dbReference type="GO" id="GO:0022857">
    <property type="term" value="F:transmembrane transporter activity"/>
    <property type="evidence" value="ECO:0007669"/>
    <property type="project" value="InterPro"/>
</dbReference>
<dbReference type="CDD" id="cd17323">
    <property type="entry name" value="MFS_Tpo1_MDR_like"/>
    <property type="match status" value="1"/>
</dbReference>
<comment type="caution">
    <text evidence="8">The sequence shown here is derived from an EMBL/GenBank/DDBJ whole genome shotgun (WGS) entry which is preliminary data.</text>
</comment>
<dbReference type="AlphaFoldDB" id="A0A9P3FY28"/>
<keyword evidence="3 6" id="KW-1133">Transmembrane helix</keyword>
<reference evidence="8 9" key="1">
    <citation type="submission" date="2021-08" db="EMBL/GenBank/DDBJ databases">
        <title>Draft Genome Sequence of Phanerochaete sordida strain YK-624.</title>
        <authorList>
            <person name="Mori T."/>
            <person name="Dohra H."/>
            <person name="Suzuki T."/>
            <person name="Kawagishi H."/>
            <person name="Hirai H."/>
        </authorList>
    </citation>
    <scope>NUCLEOTIDE SEQUENCE [LARGE SCALE GENOMIC DNA]</scope>
    <source>
        <strain evidence="8 9">YK-624</strain>
    </source>
</reference>
<proteinExistence type="predicted"/>
<feature type="domain" description="Major facilitator superfamily (MFS) profile" evidence="7">
    <location>
        <begin position="79"/>
        <end position="516"/>
    </location>
</feature>
<evidence type="ECO:0000313" key="9">
    <source>
        <dbReference type="Proteomes" id="UP000703269"/>
    </source>
</evidence>
<dbReference type="Pfam" id="PF07690">
    <property type="entry name" value="MFS_1"/>
    <property type="match status" value="1"/>
</dbReference>
<accession>A0A9P3FY28</accession>
<feature type="transmembrane region" description="Helical" evidence="6">
    <location>
        <begin position="204"/>
        <end position="225"/>
    </location>
</feature>
<gene>
    <name evidence="8" type="ORF">PsYK624_007720</name>
</gene>
<organism evidence="8 9">
    <name type="scientific">Phanerochaete sordida</name>
    <dbReference type="NCBI Taxonomy" id="48140"/>
    <lineage>
        <taxon>Eukaryota</taxon>
        <taxon>Fungi</taxon>
        <taxon>Dikarya</taxon>
        <taxon>Basidiomycota</taxon>
        <taxon>Agaricomycotina</taxon>
        <taxon>Agaricomycetes</taxon>
        <taxon>Polyporales</taxon>
        <taxon>Phanerochaetaceae</taxon>
        <taxon>Phanerochaete</taxon>
    </lineage>
</organism>
<evidence type="ECO:0000256" key="1">
    <source>
        <dbReference type="ARBA" id="ARBA00004141"/>
    </source>
</evidence>
<dbReference type="InterPro" id="IPR020846">
    <property type="entry name" value="MFS_dom"/>
</dbReference>
<keyword evidence="2 6" id="KW-0812">Transmembrane</keyword>
<keyword evidence="9" id="KW-1185">Reference proteome</keyword>
<dbReference type="PANTHER" id="PTHR23502">
    <property type="entry name" value="MAJOR FACILITATOR SUPERFAMILY"/>
    <property type="match status" value="1"/>
</dbReference>
<feature type="region of interest" description="Disordered" evidence="5">
    <location>
        <begin position="1"/>
        <end position="57"/>
    </location>
</feature>
<feature type="transmembrane region" description="Helical" evidence="6">
    <location>
        <begin position="419"/>
        <end position="444"/>
    </location>
</feature>
<feature type="compositionally biased region" description="Basic and acidic residues" evidence="5">
    <location>
        <begin position="48"/>
        <end position="57"/>
    </location>
</feature>
<sequence>MSASTSETTLPMDGEGARSRDLERLAHALEDDEEQNRKSAAPHASLAHSEKSKEHDPYAVALEPAEDPKNLPEWRKWLVVVIISTGTLCATSASSMAAFAEEGVSSTFHVGSEVTILGVSFFVLGLGIGPLLIGPLSEVYGRNWIYRISYGLFFAFSWAVAFAPHIAVYLIFRFLTGFSSSAFLSVAGGSISDLFDNHKIATPMAIYTGSPFIGPVLGPLIAGFINQNTSWRWTFRILIIWTFMVWTMLLFLVPETYVPYLLKTKAAKMRKQTGDERYWAPLDRRPHSLARSLALSCYVPFELLIVDQMALLLDIWSALLLGILYLTFQAFPIVFGEVHHFEQEFVGMTFLGIGVGMTVGLLCQPLFNRHLRNVAAKNGGQAPPEARLVPGMIGGVMVPASLYWLAFTTYGNVHWIAPIIASVPFGMGILFIFISVFTYTVTAYRPIAASAMAANAFVRTTSAAAFPLFAGQMYHRLGTVGATALLAGLTTVAAPLPFVFYHIGARLRAKSKFGAA</sequence>
<feature type="transmembrane region" description="Helical" evidence="6">
    <location>
        <begin position="114"/>
        <end position="133"/>
    </location>
</feature>
<feature type="transmembrane region" description="Helical" evidence="6">
    <location>
        <begin position="311"/>
        <end position="333"/>
    </location>
</feature>
<dbReference type="InterPro" id="IPR036259">
    <property type="entry name" value="MFS_trans_sf"/>
</dbReference>
<feature type="transmembrane region" description="Helical" evidence="6">
    <location>
        <begin position="480"/>
        <end position="503"/>
    </location>
</feature>
<dbReference type="GO" id="GO:0005886">
    <property type="term" value="C:plasma membrane"/>
    <property type="evidence" value="ECO:0007669"/>
    <property type="project" value="TreeGrafter"/>
</dbReference>